<proteinExistence type="inferred from homology"/>
<dbReference type="Gene3D" id="3.20.20.140">
    <property type="entry name" value="Metal-dependent hydrolases"/>
    <property type="match status" value="1"/>
</dbReference>
<dbReference type="Proteomes" id="UP000199394">
    <property type="component" value="Unassembled WGS sequence"/>
</dbReference>
<evidence type="ECO:0000256" key="2">
    <source>
        <dbReference type="ARBA" id="ARBA00013064"/>
    </source>
</evidence>
<evidence type="ECO:0000256" key="3">
    <source>
        <dbReference type="ARBA" id="ARBA00022801"/>
    </source>
</evidence>
<keyword evidence="3" id="KW-0378">Hydrolase</keyword>
<dbReference type="PANTHER" id="PTHR39181">
    <property type="entry name" value="TYROSINE-PROTEIN PHOSPHATASE YWQE"/>
    <property type="match status" value="1"/>
</dbReference>
<keyword evidence="7" id="KW-1185">Reference proteome</keyword>
<dbReference type="EC" id="3.1.3.48" evidence="2"/>
<name>A0A1H4EED1_9FIRM</name>
<sequence>MIDIHTHVLPGVDDGSNGIDESIEMLRVAESLGFRAVTLTPHYMSYTNYTSTLANNKKVMQQLVRAMKQQNLEIQVYLGNEVFYDPDILKILDSDQFIALNKSRYLLVETVRHDASVESFEDFLYRLQLKGYSPVIAHPERYDFVQEDPNVLLDLINKGSFIQMNMLSLTGYYGHGAKETAHIMLENNMAQFMASDAHRVRSYKLMGEALEIAQDVLGPRQFKRMMSDNPKVALGGNGRIECAPKAYTKRKKHRWSR</sequence>
<reference evidence="6 7" key="1">
    <citation type="submission" date="2016-10" db="EMBL/GenBank/DDBJ databases">
        <authorList>
            <person name="de Groot N.N."/>
        </authorList>
    </citation>
    <scope>NUCLEOTIDE SEQUENCE [LARGE SCALE GENOMIC DNA]</scope>
    <source>
        <strain evidence="6 7">SR12</strain>
    </source>
</reference>
<dbReference type="PANTHER" id="PTHR39181:SF1">
    <property type="entry name" value="TYROSINE-PROTEIN PHOSPHATASE YWQE"/>
    <property type="match status" value="1"/>
</dbReference>
<dbReference type="GO" id="GO:0004725">
    <property type="term" value="F:protein tyrosine phosphatase activity"/>
    <property type="evidence" value="ECO:0007669"/>
    <property type="project" value="UniProtKB-EC"/>
</dbReference>
<dbReference type="RefSeq" id="WP_090309832.1">
    <property type="nucleotide sequence ID" value="NZ_FNRK01000039.1"/>
</dbReference>
<comment type="similarity">
    <text evidence="1">Belongs to the metallo-dependent hydrolases superfamily. CpsB/CapC family.</text>
</comment>
<dbReference type="SUPFAM" id="SSF89550">
    <property type="entry name" value="PHP domain-like"/>
    <property type="match status" value="1"/>
</dbReference>
<evidence type="ECO:0000256" key="5">
    <source>
        <dbReference type="ARBA" id="ARBA00051722"/>
    </source>
</evidence>
<evidence type="ECO:0000256" key="4">
    <source>
        <dbReference type="ARBA" id="ARBA00022912"/>
    </source>
</evidence>
<comment type="catalytic activity">
    <reaction evidence="5">
        <text>O-phospho-L-tyrosyl-[protein] + H2O = L-tyrosyl-[protein] + phosphate</text>
        <dbReference type="Rhea" id="RHEA:10684"/>
        <dbReference type="Rhea" id="RHEA-COMP:10136"/>
        <dbReference type="Rhea" id="RHEA-COMP:20101"/>
        <dbReference type="ChEBI" id="CHEBI:15377"/>
        <dbReference type="ChEBI" id="CHEBI:43474"/>
        <dbReference type="ChEBI" id="CHEBI:46858"/>
        <dbReference type="ChEBI" id="CHEBI:61978"/>
        <dbReference type="EC" id="3.1.3.48"/>
    </reaction>
</comment>
<accession>A0A1H4EED1</accession>
<evidence type="ECO:0000256" key="1">
    <source>
        <dbReference type="ARBA" id="ARBA00005750"/>
    </source>
</evidence>
<dbReference type="AlphaFoldDB" id="A0A1H4EED1"/>
<keyword evidence="4" id="KW-0904">Protein phosphatase</keyword>
<evidence type="ECO:0000313" key="7">
    <source>
        <dbReference type="Proteomes" id="UP000199394"/>
    </source>
</evidence>
<dbReference type="PIRSF" id="PIRSF016557">
    <property type="entry name" value="Caps_synth_CpsB"/>
    <property type="match status" value="1"/>
</dbReference>
<dbReference type="InterPro" id="IPR016195">
    <property type="entry name" value="Pol/histidinol_Pase-like"/>
</dbReference>
<dbReference type="InterPro" id="IPR016667">
    <property type="entry name" value="Caps_polysacc_synth_CpsB/CapC"/>
</dbReference>
<organism evidence="6 7">
    <name type="scientific">Eubacterium aggregans</name>
    <dbReference type="NCBI Taxonomy" id="81409"/>
    <lineage>
        <taxon>Bacteria</taxon>
        <taxon>Bacillati</taxon>
        <taxon>Bacillota</taxon>
        <taxon>Clostridia</taxon>
        <taxon>Eubacteriales</taxon>
        <taxon>Eubacteriaceae</taxon>
        <taxon>Eubacterium</taxon>
    </lineage>
</organism>
<dbReference type="STRING" id="81409.SAMN04515656_1398"/>
<evidence type="ECO:0000313" key="6">
    <source>
        <dbReference type="EMBL" id="SEA83306.1"/>
    </source>
</evidence>
<dbReference type="EMBL" id="FNRK01000039">
    <property type="protein sequence ID" value="SEA83306.1"/>
    <property type="molecule type" value="Genomic_DNA"/>
</dbReference>
<protein>
    <recommendedName>
        <fullName evidence="2">protein-tyrosine-phosphatase</fullName>
        <ecNumber evidence="2">3.1.3.48</ecNumber>
    </recommendedName>
</protein>
<dbReference type="OrthoDB" id="9788539at2"/>
<dbReference type="GO" id="GO:0030145">
    <property type="term" value="F:manganese ion binding"/>
    <property type="evidence" value="ECO:0007669"/>
    <property type="project" value="InterPro"/>
</dbReference>
<gene>
    <name evidence="6" type="ORF">SAMN04515656_1398</name>
</gene>
<dbReference type="Pfam" id="PF19567">
    <property type="entry name" value="CpsB_CapC"/>
    <property type="match status" value="1"/>
</dbReference>